<reference evidence="3" key="1">
    <citation type="submission" date="2018-01" db="EMBL/GenBank/DDBJ databases">
        <title>An insight into the sialome of Amazonian anophelines.</title>
        <authorList>
            <person name="Ribeiro J.M."/>
            <person name="Scarpassa V."/>
            <person name="Calvo E."/>
        </authorList>
    </citation>
    <scope>NUCLEOTIDE SEQUENCE</scope>
</reference>
<proteinExistence type="predicted"/>
<accession>A0A2M4D3Q5</accession>
<organism evidence="3">
    <name type="scientific">Anopheles darlingi</name>
    <name type="common">Mosquito</name>
    <dbReference type="NCBI Taxonomy" id="43151"/>
    <lineage>
        <taxon>Eukaryota</taxon>
        <taxon>Metazoa</taxon>
        <taxon>Ecdysozoa</taxon>
        <taxon>Arthropoda</taxon>
        <taxon>Hexapoda</taxon>
        <taxon>Insecta</taxon>
        <taxon>Pterygota</taxon>
        <taxon>Neoptera</taxon>
        <taxon>Endopterygota</taxon>
        <taxon>Diptera</taxon>
        <taxon>Nematocera</taxon>
        <taxon>Culicoidea</taxon>
        <taxon>Culicidae</taxon>
        <taxon>Anophelinae</taxon>
        <taxon>Anopheles</taxon>
    </lineage>
</organism>
<name>A0A2M4D3Q5_ANODA</name>
<evidence type="ECO:0000313" key="3">
    <source>
        <dbReference type="EMBL" id="MBW72159.1"/>
    </source>
</evidence>
<feature type="chain" id="PRO_5014733938" evidence="2">
    <location>
        <begin position="25"/>
        <end position="252"/>
    </location>
</feature>
<feature type="region of interest" description="Disordered" evidence="1">
    <location>
        <begin position="135"/>
        <end position="155"/>
    </location>
</feature>
<sequence>MTGGHFCVSLSLVLFLFLLHYVWNAIWMLCACCFCTTIDSSAISGPAHGRSTVCTSTDVGTTILRRTIIIELLLVTRCPAVLSSGSQEVGLAKARHQYSIAIHMAPTFCSWKASFRSPNTIEKLPKDGQHRVICSKKKKKNKRETSQEPPNKTPSWTRLQYRALSTKRNRSFWKNGKIGKLCPCPLLRTLRKVCCLYLARILIADSLPLLLFDEAQRRTVRCGAVMIVVRLHLARQKPQVRERELKCCDGRE</sequence>
<protein>
    <submittedName>
        <fullName evidence="3">Putative secreted protein</fullName>
    </submittedName>
</protein>
<evidence type="ECO:0000256" key="2">
    <source>
        <dbReference type="SAM" id="SignalP"/>
    </source>
</evidence>
<feature type="signal peptide" evidence="2">
    <location>
        <begin position="1"/>
        <end position="24"/>
    </location>
</feature>
<dbReference type="AlphaFoldDB" id="A0A2M4D3Q5"/>
<dbReference type="EMBL" id="GGFL01007981">
    <property type="protein sequence ID" value="MBW72159.1"/>
    <property type="molecule type" value="Transcribed_RNA"/>
</dbReference>
<evidence type="ECO:0000256" key="1">
    <source>
        <dbReference type="SAM" id="MobiDB-lite"/>
    </source>
</evidence>
<keyword evidence="2" id="KW-0732">Signal</keyword>